<accession>A0A9P7E234</accession>
<protein>
    <submittedName>
        <fullName evidence="1">Uncharacterized protein</fullName>
    </submittedName>
</protein>
<dbReference type="GeneID" id="64630623"/>
<name>A0A9P7E234_9AGAM</name>
<gene>
    <name evidence="1" type="ORF">BJ212DRAFT_1379640</name>
</gene>
<evidence type="ECO:0000313" key="2">
    <source>
        <dbReference type="Proteomes" id="UP000807769"/>
    </source>
</evidence>
<dbReference type="EMBL" id="JABBWG010000034">
    <property type="protein sequence ID" value="KAG1809360.1"/>
    <property type="molecule type" value="Genomic_DNA"/>
</dbReference>
<reference evidence="1" key="1">
    <citation type="journal article" date="2020" name="New Phytol.">
        <title>Comparative genomics reveals dynamic genome evolution in host specialist ectomycorrhizal fungi.</title>
        <authorList>
            <person name="Lofgren L.A."/>
            <person name="Nguyen N.H."/>
            <person name="Vilgalys R."/>
            <person name="Ruytinx J."/>
            <person name="Liao H.L."/>
            <person name="Branco S."/>
            <person name="Kuo A."/>
            <person name="LaButti K."/>
            <person name="Lipzen A."/>
            <person name="Andreopoulos W."/>
            <person name="Pangilinan J."/>
            <person name="Riley R."/>
            <person name="Hundley H."/>
            <person name="Na H."/>
            <person name="Barry K."/>
            <person name="Grigoriev I.V."/>
            <person name="Stajich J.E."/>
            <person name="Kennedy P.G."/>
        </authorList>
    </citation>
    <scope>NUCLEOTIDE SEQUENCE</scope>
    <source>
        <strain evidence="1">MN1</strain>
    </source>
</reference>
<organism evidence="1 2">
    <name type="scientific">Suillus subaureus</name>
    <dbReference type="NCBI Taxonomy" id="48587"/>
    <lineage>
        <taxon>Eukaryota</taxon>
        <taxon>Fungi</taxon>
        <taxon>Dikarya</taxon>
        <taxon>Basidiomycota</taxon>
        <taxon>Agaricomycotina</taxon>
        <taxon>Agaricomycetes</taxon>
        <taxon>Agaricomycetidae</taxon>
        <taxon>Boletales</taxon>
        <taxon>Suillineae</taxon>
        <taxon>Suillaceae</taxon>
        <taxon>Suillus</taxon>
    </lineage>
</organism>
<evidence type="ECO:0000313" key="1">
    <source>
        <dbReference type="EMBL" id="KAG1809360.1"/>
    </source>
</evidence>
<dbReference type="OrthoDB" id="2606601at2759"/>
<dbReference type="RefSeq" id="XP_041189186.1">
    <property type="nucleotide sequence ID" value="XM_041336606.1"/>
</dbReference>
<sequence>MQQVSHSTCQFHQNAAVIHVDNIVWPCHLILKMGESVYLRLICGNVYEAANDFYFNDFIDGEMFCASVTSI</sequence>
<keyword evidence="2" id="KW-1185">Reference proteome</keyword>
<dbReference type="Proteomes" id="UP000807769">
    <property type="component" value="Unassembled WGS sequence"/>
</dbReference>
<dbReference type="AlphaFoldDB" id="A0A9P7E234"/>
<comment type="caution">
    <text evidence="1">The sequence shown here is derived from an EMBL/GenBank/DDBJ whole genome shotgun (WGS) entry which is preliminary data.</text>
</comment>
<proteinExistence type="predicted"/>